<organism evidence="3">
    <name type="scientific">marine metagenome</name>
    <dbReference type="NCBI Taxonomy" id="408172"/>
    <lineage>
        <taxon>unclassified sequences</taxon>
        <taxon>metagenomes</taxon>
        <taxon>ecological metagenomes</taxon>
    </lineage>
</organism>
<accession>A0A383BXR4</accession>
<dbReference type="Gene3D" id="3.40.50.720">
    <property type="entry name" value="NAD(P)-binding Rossmann-like Domain"/>
    <property type="match status" value="1"/>
</dbReference>
<evidence type="ECO:0000256" key="1">
    <source>
        <dbReference type="ARBA" id="ARBA00007637"/>
    </source>
</evidence>
<reference evidence="3" key="1">
    <citation type="submission" date="2018-05" db="EMBL/GenBank/DDBJ databases">
        <authorList>
            <person name="Lanie J.A."/>
            <person name="Ng W.-L."/>
            <person name="Kazmierczak K.M."/>
            <person name="Andrzejewski T.M."/>
            <person name="Davidsen T.M."/>
            <person name="Wayne K.J."/>
            <person name="Tettelin H."/>
            <person name="Glass J.I."/>
            <person name="Rusch D."/>
            <person name="Podicherti R."/>
            <person name="Tsui H.-C.T."/>
            <person name="Winkler M.E."/>
        </authorList>
    </citation>
    <scope>NUCLEOTIDE SEQUENCE</scope>
</reference>
<name>A0A383BXR4_9ZZZZ</name>
<dbReference type="PANTHER" id="PTHR43000">
    <property type="entry name" value="DTDP-D-GLUCOSE 4,6-DEHYDRATASE-RELATED"/>
    <property type="match status" value="1"/>
</dbReference>
<dbReference type="InterPro" id="IPR036291">
    <property type="entry name" value="NAD(P)-bd_dom_sf"/>
</dbReference>
<dbReference type="InterPro" id="IPR001509">
    <property type="entry name" value="Epimerase_deHydtase"/>
</dbReference>
<evidence type="ECO:0000259" key="2">
    <source>
        <dbReference type="Pfam" id="PF01370"/>
    </source>
</evidence>
<dbReference type="EMBL" id="UINC01204060">
    <property type="protein sequence ID" value="SVE24609.1"/>
    <property type="molecule type" value="Genomic_DNA"/>
</dbReference>
<dbReference type="Pfam" id="PF01370">
    <property type="entry name" value="Epimerase"/>
    <property type="match status" value="1"/>
</dbReference>
<dbReference type="AlphaFoldDB" id="A0A383BXR4"/>
<evidence type="ECO:0000313" key="3">
    <source>
        <dbReference type="EMBL" id="SVE24609.1"/>
    </source>
</evidence>
<feature type="non-terminal residue" evidence="3">
    <location>
        <position position="151"/>
    </location>
</feature>
<comment type="similarity">
    <text evidence="1">Belongs to the NAD(P)-dependent epimerase/dehydratase family.</text>
</comment>
<feature type="domain" description="NAD-dependent epimerase/dehydratase" evidence="2">
    <location>
        <begin position="6"/>
        <end position="149"/>
    </location>
</feature>
<protein>
    <recommendedName>
        <fullName evidence="2">NAD-dependent epimerase/dehydratase domain-containing protein</fullName>
    </recommendedName>
</protein>
<dbReference type="SUPFAM" id="SSF51735">
    <property type="entry name" value="NAD(P)-binding Rossmann-fold domains"/>
    <property type="match status" value="1"/>
</dbReference>
<proteinExistence type="inferred from homology"/>
<gene>
    <name evidence="3" type="ORF">METZ01_LOCUS477463</name>
</gene>
<sequence>MINIVSIVGASGFIGREVVDYFIENKIIVKILIDSQSKLLNLKKSDYIICYEKSPLDEDIPIEFFESDALINCFGSINGISSIYRNNILVPQNLINQGFKKIKKIIQISSVSVYDFEDNLDIIDENSKISPQNIYELSKAISETIILNLTE</sequence>